<comment type="caution">
    <text evidence="1">The sequence shown here is derived from an EMBL/GenBank/DDBJ whole genome shotgun (WGS) entry which is preliminary data.</text>
</comment>
<sequence>MSPREPTNAGRRCGPAAVRWRTLTIGALVGVCEAEVSGNRQSTEAIPPASARTTKIGRGRCTRVAGDATMEHMGYGARLLTGRRFRSAPGRCRDTLGERESA</sequence>
<keyword evidence="2" id="KW-1185">Reference proteome</keyword>
<gene>
    <name evidence="1" type="ORF">GCM10018781_09770</name>
</gene>
<evidence type="ECO:0000313" key="2">
    <source>
        <dbReference type="Proteomes" id="UP000617734"/>
    </source>
</evidence>
<dbReference type="EMBL" id="BNBO01000003">
    <property type="protein sequence ID" value="GHH62107.1"/>
    <property type="molecule type" value="Genomic_DNA"/>
</dbReference>
<dbReference type="Proteomes" id="UP000617734">
    <property type="component" value="Unassembled WGS sequence"/>
</dbReference>
<name>A0A919KKP5_9ACTN</name>
<organism evidence="1 2">
    <name type="scientific">Kitasatospora indigofera</name>
    <dbReference type="NCBI Taxonomy" id="67307"/>
    <lineage>
        <taxon>Bacteria</taxon>
        <taxon>Bacillati</taxon>
        <taxon>Actinomycetota</taxon>
        <taxon>Actinomycetes</taxon>
        <taxon>Kitasatosporales</taxon>
        <taxon>Streptomycetaceae</taxon>
        <taxon>Kitasatospora</taxon>
    </lineage>
</organism>
<evidence type="ECO:0000313" key="1">
    <source>
        <dbReference type="EMBL" id="GHH62107.1"/>
    </source>
</evidence>
<accession>A0A919KKP5</accession>
<protein>
    <submittedName>
        <fullName evidence="1">Uncharacterized protein</fullName>
    </submittedName>
</protein>
<reference evidence="1" key="2">
    <citation type="submission" date="2020-09" db="EMBL/GenBank/DDBJ databases">
        <authorList>
            <person name="Sun Q."/>
            <person name="Ohkuma M."/>
        </authorList>
    </citation>
    <scope>NUCLEOTIDE SEQUENCE</scope>
    <source>
        <strain evidence="1">JCM 4646</strain>
    </source>
</reference>
<dbReference type="AlphaFoldDB" id="A0A919KKP5"/>
<proteinExistence type="predicted"/>
<reference evidence="1" key="1">
    <citation type="journal article" date="2014" name="Int. J. Syst. Evol. Microbiol.">
        <title>Complete genome sequence of Corynebacterium casei LMG S-19264T (=DSM 44701T), isolated from a smear-ripened cheese.</title>
        <authorList>
            <consortium name="US DOE Joint Genome Institute (JGI-PGF)"/>
            <person name="Walter F."/>
            <person name="Albersmeier A."/>
            <person name="Kalinowski J."/>
            <person name="Ruckert C."/>
        </authorList>
    </citation>
    <scope>NUCLEOTIDE SEQUENCE</scope>
    <source>
        <strain evidence="1">JCM 4646</strain>
    </source>
</reference>